<sequence length="130" mass="13972">MKAALIVIALLLLGSGGMVLVSEGRALSQLENKRAAFANGDGFGAERDAMVVDSTELDELLKYRLIERPFDPVLLGLKAGIVVKDDLALSAKLFDQAQVIAPRDPRVQALRDGLQMRLQSLTSPASQLAE</sequence>
<proteinExistence type="predicted"/>
<protein>
    <recommendedName>
        <fullName evidence="3">Peptidylprolyl isomerase</fullName>
    </recommendedName>
</protein>
<dbReference type="Proteomes" id="UP000556869">
    <property type="component" value="Unassembled WGS sequence"/>
</dbReference>
<keyword evidence="2" id="KW-1185">Reference proteome</keyword>
<accession>A0ABX0X2P2</accession>
<reference evidence="1 2" key="1">
    <citation type="submission" date="2020-03" db="EMBL/GenBank/DDBJ databases">
        <title>Genomic Encyclopedia of Type Strains, Phase IV (KMG-IV): sequencing the most valuable type-strain genomes for metagenomic binning, comparative biology and taxonomic classification.</title>
        <authorList>
            <person name="Goeker M."/>
        </authorList>
    </citation>
    <scope>NUCLEOTIDE SEQUENCE [LARGE SCALE GENOMIC DNA]</scope>
    <source>
        <strain evidence="1 2">DSM 18888</strain>
    </source>
</reference>
<evidence type="ECO:0008006" key="3">
    <source>
        <dbReference type="Google" id="ProtNLM"/>
    </source>
</evidence>
<gene>
    <name evidence="1" type="ORF">GGR96_003040</name>
</gene>
<comment type="caution">
    <text evidence="1">The sequence shown here is derived from an EMBL/GenBank/DDBJ whole genome shotgun (WGS) entry which is preliminary data.</text>
</comment>
<organism evidence="1 2">
    <name type="scientific">Thalassospira tepidiphila</name>
    <dbReference type="NCBI Taxonomy" id="393657"/>
    <lineage>
        <taxon>Bacteria</taxon>
        <taxon>Pseudomonadati</taxon>
        <taxon>Pseudomonadota</taxon>
        <taxon>Alphaproteobacteria</taxon>
        <taxon>Rhodospirillales</taxon>
        <taxon>Thalassospiraceae</taxon>
        <taxon>Thalassospira</taxon>
    </lineage>
</organism>
<name>A0ABX0X2P2_9PROT</name>
<evidence type="ECO:0000313" key="1">
    <source>
        <dbReference type="EMBL" id="NJB75918.1"/>
    </source>
</evidence>
<dbReference type="EMBL" id="JAATJD010000003">
    <property type="protein sequence ID" value="NJB75918.1"/>
    <property type="molecule type" value="Genomic_DNA"/>
</dbReference>
<evidence type="ECO:0000313" key="2">
    <source>
        <dbReference type="Proteomes" id="UP000556869"/>
    </source>
</evidence>